<dbReference type="AlphaFoldDB" id="A0AAV4PBB6"/>
<dbReference type="EMBL" id="BPLR01004362">
    <property type="protein sequence ID" value="GIX94333.1"/>
    <property type="molecule type" value="Genomic_DNA"/>
</dbReference>
<dbReference type="Proteomes" id="UP001054945">
    <property type="component" value="Unassembled WGS sequence"/>
</dbReference>
<name>A0AAV4PBB6_CAEEX</name>
<sequence>MLQVSLTVFLRGQHIQKKAANRGRLTPAPRHYALELDCFMETLMSVNGSGIVTLTPLDEIEETDHLLREKILLLLKVSFYSYWGALTFFSSSGSDILAYTIVYSNGYAEILPELRLRVLCFLIEL</sequence>
<evidence type="ECO:0000313" key="1">
    <source>
        <dbReference type="EMBL" id="GIX94333.1"/>
    </source>
</evidence>
<gene>
    <name evidence="1" type="ORF">CEXT_486791</name>
</gene>
<evidence type="ECO:0000313" key="2">
    <source>
        <dbReference type="Proteomes" id="UP001054945"/>
    </source>
</evidence>
<accession>A0AAV4PBB6</accession>
<keyword evidence="2" id="KW-1185">Reference proteome</keyword>
<proteinExistence type="predicted"/>
<reference evidence="1 2" key="1">
    <citation type="submission" date="2021-06" db="EMBL/GenBank/DDBJ databases">
        <title>Caerostris extrusa draft genome.</title>
        <authorList>
            <person name="Kono N."/>
            <person name="Arakawa K."/>
        </authorList>
    </citation>
    <scope>NUCLEOTIDE SEQUENCE [LARGE SCALE GENOMIC DNA]</scope>
</reference>
<comment type="caution">
    <text evidence="1">The sequence shown here is derived from an EMBL/GenBank/DDBJ whole genome shotgun (WGS) entry which is preliminary data.</text>
</comment>
<protein>
    <submittedName>
        <fullName evidence="1">Uncharacterized protein</fullName>
    </submittedName>
</protein>
<organism evidence="1 2">
    <name type="scientific">Caerostris extrusa</name>
    <name type="common">Bark spider</name>
    <name type="synonym">Caerostris bankana</name>
    <dbReference type="NCBI Taxonomy" id="172846"/>
    <lineage>
        <taxon>Eukaryota</taxon>
        <taxon>Metazoa</taxon>
        <taxon>Ecdysozoa</taxon>
        <taxon>Arthropoda</taxon>
        <taxon>Chelicerata</taxon>
        <taxon>Arachnida</taxon>
        <taxon>Araneae</taxon>
        <taxon>Araneomorphae</taxon>
        <taxon>Entelegynae</taxon>
        <taxon>Araneoidea</taxon>
        <taxon>Araneidae</taxon>
        <taxon>Caerostris</taxon>
    </lineage>
</organism>